<reference evidence="1" key="2">
    <citation type="journal article" date="2015" name="Fish Shellfish Immunol.">
        <title>Early steps in the European eel (Anguilla anguilla)-Vibrio vulnificus interaction in the gills: Role of the RtxA13 toxin.</title>
        <authorList>
            <person name="Callol A."/>
            <person name="Pajuelo D."/>
            <person name="Ebbesson L."/>
            <person name="Teles M."/>
            <person name="MacKenzie S."/>
            <person name="Amaro C."/>
        </authorList>
    </citation>
    <scope>NUCLEOTIDE SEQUENCE</scope>
</reference>
<proteinExistence type="predicted"/>
<protein>
    <submittedName>
        <fullName evidence="1">Uncharacterized protein</fullName>
    </submittedName>
</protein>
<sequence length="31" mass="3402">MRSLRFLAPLMVNATSSTSGPTSLLYRTDSQ</sequence>
<reference evidence="1" key="1">
    <citation type="submission" date="2014-11" db="EMBL/GenBank/DDBJ databases">
        <authorList>
            <person name="Amaro Gonzalez C."/>
        </authorList>
    </citation>
    <scope>NUCLEOTIDE SEQUENCE</scope>
</reference>
<evidence type="ECO:0000313" key="1">
    <source>
        <dbReference type="EMBL" id="JAH49128.1"/>
    </source>
</evidence>
<name>A0A0E9T8P2_ANGAN</name>
<accession>A0A0E9T8P2</accession>
<dbReference type="AlphaFoldDB" id="A0A0E9T8P2"/>
<dbReference type="EMBL" id="GBXM01059449">
    <property type="protein sequence ID" value="JAH49128.1"/>
    <property type="molecule type" value="Transcribed_RNA"/>
</dbReference>
<organism evidence="1">
    <name type="scientific">Anguilla anguilla</name>
    <name type="common">European freshwater eel</name>
    <name type="synonym">Muraena anguilla</name>
    <dbReference type="NCBI Taxonomy" id="7936"/>
    <lineage>
        <taxon>Eukaryota</taxon>
        <taxon>Metazoa</taxon>
        <taxon>Chordata</taxon>
        <taxon>Craniata</taxon>
        <taxon>Vertebrata</taxon>
        <taxon>Euteleostomi</taxon>
        <taxon>Actinopterygii</taxon>
        <taxon>Neopterygii</taxon>
        <taxon>Teleostei</taxon>
        <taxon>Anguilliformes</taxon>
        <taxon>Anguillidae</taxon>
        <taxon>Anguilla</taxon>
    </lineage>
</organism>